<sequence>MFLLLPLIAPYRYHLIVSNALYLPNSIFLDVASSTDPPISFDDNNSVRPTHSAYEFESGGEATHQKHRGEFQSIEGLLRLKRRHPLKKIKADDGKLHRIATYFNLDTNLCNVLLYSSQKTNTFCPAQRAGNPSSYHYPTLDIY</sequence>
<keyword evidence="2" id="KW-1185">Reference proteome</keyword>
<gene>
    <name evidence="1" type="ORF">LSAT_V11C900464620</name>
</gene>
<evidence type="ECO:0000313" key="1">
    <source>
        <dbReference type="EMBL" id="KAJ0186041.1"/>
    </source>
</evidence>
<accession>A0A9R1UFE7</accession>
<proteinExistence type="predicted"/>
<dbReference type="EMBL" id="NBSK02000009">
    <property type="protein sequence ID" value="KAJ0186041.1"/>
    <property type="molecule type" value="Genomic_DNA"/>
</dbReference>
<dbReference type="Proteomes" id="UP000235145">
    <property type="component" value="Unassembled WGS sequence"/>
</dbReference>
<protein>
    <submittedName>
        <fullName evidence="1">Uncharacterized protein</fullName>
    </submittedName>
</protein>
<comment type="caution">
    <text evidence="1">The sequence shown here is derived from an EMBL/GenBank/DDBJ whole genome shotgun (WGS) entry which is preliminary data.</text>
</comment>
<organism evidence="1 2">
    <name type="scientific">Lactuca sativa</name>
    <name type="common">Garden lettuce</name>
    <dbReference type="NCBI Taxonomy" id="4236"/>
    <lineage>
        <taxon>Eukaryota</taxon>
        <taxon>Viridiplantae</taxon>
        <taxon>Streptophyta</taxon>
        <taxon>Embryophyta</taxon>
        <taxon>Tracheophyta</taxon>
        <taxon>Spermatophyta</taxon>
        <taxon>Magnoliopsida</taxon>
        <taxon>eudicotyledons</taxon>
        <taxon>Gunneridae</taxon>
        <taxon>Pentapetalae</taxon>
        <taxon>asterids</taxon>
        <taxon>campanulids</taxon>
        <taxon>Asterales</taxon>
        <taxon>Asteraceae</taxon>
        <taxon>Cichorioideae</taxon>
        <taxon>Cichorieae</taxon>
        <taxon>Lactucinae</taxon>
        <taxon>Lactuca</taxon>
    </lineage>
</organism>
<dbReference type="AlphaFoldDB" id="A0A9R1UFE7"/>
<reference evidence="1 2" key="1">
    <citation type="journal article" date="2017" name="Nat. Commun.">
        <title>Genome assembly with in vitro proximity ligation data and whole-genome triplication in lettuce.</title>
        <authorList>
            <person name="Reyes-Chin-Wo S."/>
            <person name="Wang Z."/>
            <person name="Yang X."/>
            <person name="Kozik A."/>
            <person name="Arikit S."/>
            <person name="Song C."/>
            <person name="Xia L."/>
            <person name="Froenicke L."/>
            <person name="Lavelle D.O."/>
            <person name="Truco M.J."/>
            <person name="Xia R."/>
            <person name="Zhu S."/>
            <person name="Xu C."/>
            <person name="Xu H."/>
            <person name="Xu X."/>
            <person name="Cox K."/>
            <person name="Korf I."/>
            <person name="Meyers B.C."/>
            <person name="Michelmore R.W."/>
        </authorList>
    </citation>
    <scope>NUCLEOTIDE SEQUENCE [LARGE SCALE GENOMIC DNA]</scope>
    <source>
        <strain evidence="2">cv. Salinas</strain>
        <tissue evidence="1">Seedlings</tissue>
    </source>
</reference>
<evidence type="ECO:0000313" key="2">
    <source>
        <dbReference type="Proteomes" id="UP000235145"/>
    </source>
</evidence>
<name>A0A9R1UFE7_LACSA</name>